<dbReference type="InterPro" id="IPR055493">
    <property type="entry name" value="DUF7065"/>
</dbReference>
<evidence type="ECO:0000313" key="3">
    <source>
        <dbReference type="EMBL" id="SHI57086.1"/>
    </source>
</evidence>
<feature type="domain" description="DUF7064" evidence="1">
    <location>
        <begin position="178"/>
        <end position="288"/>
    </location>
</feature>
<dbReference type="EMBL" id="FQZU01000001">
    <property type="protein sequence ID" value="SHI57086.1"/>
    <property type="molecule type" value="Genomic_DNA"/>
</dbReference>
<feature type="domain" description="DUF7065" evidence="2">
    <location>
        <begin position="11"/>
        <end position="176"/>
    </location>
</feature>
<evidence type="ECO:0000259" key="1">
    <source>
        <dbReference type="Pfam" id="PF23212"/>
    </source>
</evidence>
<dbReference type="STRING" id="1121393.SAMN02745216_00174"/>
<sequence>MLKDDEYGFLEGRHEPTDDPFWQESWYFNFADSETGAYGLTRIAYCPYKGKADGLLLASINGRPAILYPAVGKSLQSREVSINPPESLKTKGLEFVCRSPMDHWELRLKTRNVEMNLAFKAITPMHMFPEVITAEGKSAAARHYEQGGKATGVIRRKGRKIKINGMGQRDHSWGPRHWSGVGSWTWISAQFSSGWAFNYWNLGEGPPAKTCGFLGDAKGSVDLIQGEAEWEKKDGSGLNLTITPQGQPGRQIAFQGRTRWSLFKDGAIINENFGVFSCNGEQGVGVVERLYKPRFGLASYLPEVPKMVALGLQSL</sequence>
<name>A0A1M6C7V9_9BACT</name>
<dbReference type="RefSeq" id="WP_073471951.1">
    <property type="nucleotide sequence ID" value="NZ_FQZU01000001.1"/>
</dbReference>
<keyword evidence="4" id="KW-1185">Reference proteome</keyword>
<dbReference type="Pfam" id="PF23213">
    <property type="entry name" value="DUF7065"/>
    <property type="match status" value="1"/>
</dbReference>
<dbReference type="Pfam" id="PF23212">
    <property type="entry name" value="DUF7064"/>
    <property type="match status" value="1"/>
</dbReference>
<reference evidence="4" key="1">
    <citation type="submission" date="2016-11" db="EMBL/GenBank/DDBJ databases">
        <authorList>
            <person name="Varghese N."/>
            <person name="Submissions S."/>
        </authorList>
    </citation>
    <scope>NUCLEOTIDE SEQUENCE [LARGE SCALE GENOMIC DNA]</scope>
    <source>
        <strain evidence="4">DSM 16219</strain>
    </source>
</reference>
<dbReference type="Proteomes" id="UP000183994">
    <property type="component" value="Unassembled WGS sequence"/>
</dbReference>
<accession>A0A1M6C7V9</accession>
<evidence type="ECO:0000313" key="4">
    <source>
        <dbReference type="Proteomes" id="UP000183994"/>
    </source>
</evidence>
<gene>
    <name evidence="3" type="ORF">SAMN02745216_00174</name>
</gene>
<dbReference type="InterPro" id="IPR055492">
    <property type="entry name" value="DUF7064"/>
</dbReference>
<proteinExistence type="predicted"/>
<dbReference type="AlphaFoldDB" id="A0A1M6C7V9"/>
<organism evidence="3 4">
    <name type="scientific">Desulfatibacillum alkenivorans DSM 16219</name>
    <dbReference type="NCBI Taxonomy" id="1121393"/>
    <lineage>
        <taxon>Bacteria</taxon>
        <taxon>Pseudomonadati</taxon>
        <taxon>Thermodesulfobacteriota</taxon>
        <taxon>Desulfobacteria</taxon>
        <taxon>Desulfobacterales</taxon>
        <taxon>Desulfatibacillaceae</taxon>
        <taxon>Desulfatibacillum</taxon>
    </lineage>
</organism>
<dbReference type="SUPFAM" id="SSF159245">
    <property type="entry name" value="AttH-like"/>
    <property type="match status" value="1"/>
</dbReference>
<evidence type="ECO:0000259" key="2">
    <source>
        <dbReference type="Pfam" id="PF23213"/>
    </source>
</evidence>
<evidence type="ECO:0008006" key="5">
    <source>
        <dbReference type="Google" id="ProtNLM"/>
    </source>
</evidence>
<protein>
    <recommendedName>
        <fullName evidence="5">Hydroxyneurosporene synthase (CrtC)</fullName>
    </recommendedName>
</protein>